<protein>
    <recommendedName>
        <fullName evidence="3">DNA-binding protein</fullName>
    </recommendedName>
</protein>
<organism evidence="1 2">
    <name type="scientific">Saccharibacillus endophyticus</name>
    <dbReference type="NCBI Taxonomy" id="2060666"/>
    <lineage>
        <taxon>Bacteria</taxon>
        <taxon>Bacillati</taxon>
        <taxon>Bacillota</taxon>
        <taxon>Bacilli</taxon>
        <taxon>Bacillales</taxon>
        <taxon>Paenibacillaceae</taxon>
        <taxon>Saccharibacillus</taxon>
    </lineage>
</organism>
<gene>
    <name evidence="1" type="ORF">GCM10007362_36420</name>
</gene>
<evidence type="ECO:0000313" key="1">
    <source>
        <dbReference type="EMBL" id="GGH83493.1"/>
    </source>
</evidence>
<accession>A0ABQ2A1Y3</accession>
<keyword evidence="2" id="KW-1185">Reference proteome</keyword>
<name>A0ABQ2A1Y3_9BACL</name>
<reference evidence="2" key="1">
    <citation type="journal article" date="2019" name="Int. J. Syst. Evol. Microbiol.">
        <title>The Global Catalogue of Microorganisms (GCM) 10K type strain sequencing project: providing services to taxonomists for standard genome sequencing and annotation.</title>
        <authorList>
            <consortium name="The Broad Institute Genomics Platform"/>
            <consortium name="The Broad Institute Genome Sequencing Center for Infectious Disease"/>
            <person name="Wu L."/>
            <person name="Ma J."/>
        </authorList>
    </citation>
    <scope>NUCLEOTIDE SEQUENCE [LARGE SCALE GENOMIC DNA]</scope>
    <source>
        <strain evidence="2">CCM 8702</strain>
    </source>
</reference>
<sequence>MSKGIYEYSHHQIELAFEQKNELYIEKETDYIFTKILALLSTLFSDKLVGIKISNEEFKYTDEYLFSSKHKKNLLKWLERLPALHFPANDLDFGKTKVDFETWYYDLGGTSIEFIYHEDYLLKPKDASAILGISKVTLNKYIKQGLECMDNGSQNKIPKHAVELMRDPVYSIRMQMNYQKKKMLEQTPGERLADINQEITEFQLKYGKKTYAEAFGIHESELEDPIDLYRWKDLTEEMDEIIKIAGGEKGI</sequence>
<evidence type="ECO:0008006" key="3">
    <source>
        <dbReference type="Google" id="ProtNLM"/>
    </source>
</evidence>
<evidence type="ECO:0000313" key="2">
    <source>
        <dbReference type="Proteomes" id="UP000605427"/>
    </source>
</evidence>
<comment type="caution">
    <text evidence="1">The sequence shown here is derived from an EMBL/GenBank/DDBJ whole genome shotgun (WGS) entry which is preliminary data.</text>
</comment>
<dbReference type="EMBL" id="BMDD01000004">
    <property type="protein sequence ID" value="GGH83493.1"/>
    <property type="molecule type" value="Genomic_DNA"/>
</dbReference>
<dbReference type="Proteomes" id="UP000605427">
    <property type="component" value="Unassembled WGS sequence"/>
</dbReference>
<proteinExistence type="predicted"/>